<evidence type="ECO:0000256" key="1">
    <source>
        <dbReference type="ARBA" id="ARBA00004123"/>
    </source>
</evidence>
<feature type="compositionally biased region" description="Acidic residues" evidence="3">
    <location>
        <begin position="1004"/>
        <end position="1014"/>
    </location>
</feature>
<organism evidence="7 8">
    <name type="scientific">Galleria mellonella</name>
    <name type="common">Greater wax moth</name>
    <dbReference type="NCBI Taxonomy" id="7137"/>
    <lineage>
        <taxon>Eukaryota</taxon>
        <taxon>Metazoa</taxon>
        <taxon>Ecdysozoa</taxon>
        <taxon>Arthropoda</taxon>
        <taxon>Hexapoda</taxon>
        <taxon>Insecta</taxon>
        <taxon>Pterygota</taxon>
        <taxon>Neoptera</taxon>
        <taxon>Endopterygota</taxon>
        <taxon>Lepidoptera</taxon>
        <taxon>Glossata</taxon>
        <taxon>Ditrysia</taxon>
        <taxon>Pyraloidea</taxon>
        <taxon>Pyralidae</taxon>
        <taxon>Galleriinae</taxon>
        <taxon>Galleria</taxon>
    </lineage>
</organism>
<dbReference type="Pfam" id="PF02373">
    <property type="entry name" value="JmjC"/>
    <property type="match status" value="1"/>
</dbReference>
<gene>
    <name evidence="8" type="primary">LOC113510896</name>
</gene>
<name>A0A6J1WIA6_GALME</name>
<feature type="compositionally biased region" description="Polar residues" evidence="3">
    <location>
        <begin position="275"/>
        <end position="287"/>
    </location>
</feature>
<dbReference type="GO" id="GO:0006338">
    <property type="term" value="P:chromatin remodeling"/>
    <property type="evidence" value="ECO:0007669"/>
    <property type="project" value="TreeGrafter"/>
</dbReference>
<proteinExistence type="predicted"/>
<dbReference type="GO" id="GO:0000785">
    <property type="term" value="C:chromatin"/>
    <property type="evidence" value="ECO:0007669"/>
    <property type="project" value="TreeGrafter"/>
</dbReference>
<dbReference type="InterPro" id="IPR003349">
    <property type="entry name" value="JmjN"/>
</dbReference>
<dbReference type="GeneID" id="113510896"/>
<feature type="domain" description="JmjN" evidence="5">
    <location>
        <begin position="809"/>
        <end position="850"/>
    </location>
</feature>
<dbReference type="Pfam" id="PF02928">
    <property type="entry name" value="zf-C5HC2"/>
    <property type="match status" value="1"/>
</dbReference>
<comment type="subcellular location">
    <subcellularLocation>
        <location evidence="1">Nucleus</location>
    </subcellularLocation>
</comment>
<dbReference type="GO" id="GO:0005634">
    <property type="term" value="C:nucleus"/>
    <property type="evidence" value="ECO:0007669"/>
    <property type="project" value="UniProtKB-SubCell"/>
</dbReference>
<dbReference type="Gene3D" id="1.10.150.60">
    <property type="entry name" value="ARID DNA-binding domain"/>
    <property type="match status" value="1"/>
</dbReference>
<dbReference type="SMART" id="SM00545">
    <property type="entry name" value="JmjN"/>
    <property type="match status" value="1"/>
</dbReference>
<dbReference type="InterPro" id="IPR003347">
    <property type="entry name" value="JmjC_dom"/>
</dbReference>
<dbReference type="KEGG" id="gmw:113510896"/>
<evidence type="ECO:0000256" key="3">
    <source>
        <dbReference type="SAM" id="MobiDB-lite"/>
    </source>
</evidence>
<evidence type="ECO:0000256" key="2">
    <source>
        <dbReference type="ARBA" id="ARBA00023242"/>
    </source>
</evidence>
<evidence type="ECO:0000313" key="7">
    <source>
        <dbReference type="Proteomes" id="UP001652740"/>
    </source>
</evidence>
<dbReference type="SMART" id="SM01014">
    <property type="entry name" value="ARID"/>
    <property type="match status" value="1"/>
</dbReference>
<feature type="region of interest" description="Disordered" evidence="3">
    <location>
        <begin position="716"/>
        <end position="803"/>
    </location>
</feature>
<dbReference type="InterPro" id="IPR001606">
    <property type="entry name" value="ARID_dom"/>
</dbReference>
<evidence type="ECO:0000313" key="8">
    <source>
        <dbReference type="RefSeq" id="XP_026750243.1"/>
    </source>
</evidence>
<dbReference type="Pfam" id="PF02375">
    <property type="entry name" value="JmjN"/>
    <property type="match status" value="1"/>
</dbReference>
<dbReference type="PROSITE" id="PS51011">
    <property type="entry name" value="ARID"/>
    <property type="match status" value="1"/>
</dbReference>
<feature type="compositionally biased region" description="Polar residues" evidence="3">
    <location>
        <begin position="742"/>
        <end position="762"/>
    </location>
</feature>
<dbReference type="GO" id="GO:0010468">
    <property type="term" value="P:regulation of gene expression"/>
    <property type="evidence" value="ECO:0007669"/>
    <property type="project" value="TreeGrafter"/>
</dbReference>
<dbReference type="Proteomes" id="UP001652740">
    <property type="component" value="Unplaced"/>
</dbReference>
<dbReference type="GO" id="GO:0003677">
    <property type="term" value="F:DNA binding"/>
    <property type="evidence" value="ECO:0007669"/>
    <property type="project" value="InterPro"/>
</dbReference>
<dbReference type="SUPFAM" id="SSF46774">
    <property type="entry name" value="ARID-like"/>
    <property type="match status" value="1"/>
</dbReference>
<feature type="compositionally biased region" description="Basic residues" evidence="3">
    <location>
        <begin position="97"/>
        <end position="109"/>
    </location>
</feature>
<keyword evidence="7" id="KW-1185">Reference proteome</keyword>
<dbReference type="OrthoDB" id="8951118at2759"/>
<feature type="region of interest" description="Disordered" evidence="3">
    <location>
        <begin position="75"/>
        <end position="109"/>
    </location>
</feature>
<dbReference type="InParanoid" id="A0A6J1WIA6"/>
<sequence length="1418" mass="158073">MKRKVQAQRKFAQGAYVPPLQHTNNNIEKRADGVKDEQKVCVTHHDISPSVFLDLVSFANLHFHKKLQPIVRLERLKTNDPSPKDSDTIKSAQAIKTPKKKIQKRKNTKRLNNVSLKYVSENLKPKTLSQIRLSTIKRMKAVDDNVAPRRLVRKRNANSQTQDPDEDDTPLKYFAKNTRNNTSKDHAPVAKRRKPHTTHNSKLQTPKPSPTKQALRKPKQISENKPLTRKAAKLSEIICDVSPVKKRTLKKMLRSLPKKKIESHASTKAKPPRKLSSTNATSSENVNESILTANNNEWEQFARMNVSQGSDDPSPPAAEGETSTALVKTRFASLDKFILNPKPAPVVKAAPSKHETPTSATMFARAQSGYYGTNEIQQWINNSMQNRPETEEVFKVPAIPDSNEYGIAEDTKELAETSSEMPLLTEMPRLTEMSPLIEISPFTDMPLLMERPNASSPCPSERYSTVRDVVCAPSVDLERRCRNCSPCARVTKVERLSQMVQRPEPPATADQQIYEFDADDADRADDEAGQKLRLDHYRQQRRVPRPRDPPTIISATEGDNYFYLDLFPENSPHIIQIMSTKIPNQNKQMLRARLMQKSLVNCKNEFSLIEHENLLDQLLETLNMSKQSTGELTKDQPVVVLASGSDTAPAQLDRVSTACTAPAVSGPITATAPLAASVASTPAVPLAATVPPAVNFPLVAIASSTVTTPPVAAIPSTSAQSASCVPPAVPTPPVSSKTVTKNTPKNSNRTKCSTSRPSTSKMATRATPVAKVRNAPADIVSNKKSTQQSSAKRKSNTQKNAQSGVLMNAPIYHPTEEEFKDPLTYIKKIMPEASKYGLCKVVAPKGFQPPCLVKNEIRFNVSNQYIARLYNRWGPATSEMCAIKTYLVSQSVQFNRAPLLNNLEVNLPKLYHVVQKYGGLKKVMEKKKWGRVAEELRNGRPCNPEKLDLLYLRFLLPYDTLSHKERQQIIRSVEKGWKKKNNKMLERASNPLHRQKRLLGESESSGDDTEEENDMTSALTEAEDCVVPGRSMTLVTFVKAAAAAQDTYYGRSRKPLPSLVEQEYWKLVVNGSDHVCVYTASIDTGDEGYGFPTDKNDSYGTHPWNLKMISQNEGNVLRSLGSVLGVTVPTLHLGMMFSTSCWHRDPHGLPWIEYMHRGPPKIWYGIPDEQSDNFRKAVETLCPTSCQNKSIWLPSDITMIPPELLREHNVTLSRVEQSPGEYVIVFPKAYSCSISTGYTQSESVYFATDAWLAGVDRVFHELRENCEPTMFSLEQLLLAIAADGRSTARVLRPVSGALGRLVADELDHRRQLARLGLTAGAAESSNTRAWRRRPAGAWTDSEQDECEVCRRTLYLSKVRGVAGRRAAACLQHALLLLRRDSDAGSGATLRCYYSEDDLRDAVCALDARLRRLAANDKA</sequence>
<feature type="domain" description="ARID" evidence="4">
    <location>
        <begin position="873"/>
        <end position="963"/>
    </location>
</feature>
<dbReference type="PANTHER" id="PTHR10694">
    <property type="entry name" value="LYSINE-SPECIFIC DEMETHYLASE"/>
    <property type="match status" value="1"/>
</dbReference>
<dbReference type="Gene3D" id="2.60.120.650">
    <property type="entry name" value="Cupin"/>
    <property type="match status" value="1"/>
</dbReference>
<keyword evidence="2" id="KW-0539">Nucleus</keyword>
<dbReference type="RefSeq" id="XP_026750243.1">
    <property type="nucleotide sequence ID" value="XM_026894442.3"/>
</dbReference>
<dbReference type="PROSITE" id="PS51183">
    <property type="entry name" value="JMJN"/>
    <property type="match status" value="1"/>
</dbReference>
<feature type="compositionally biased region" description="Polar residues" evidence="3">
    <location>
        <begin position="200"/>
        <end position="212"/>
    </location>
</feature>
<dbReference type="CTD" id="3720"/>
<evidence type="ECO:0000259" key="6">
    <source>
        <dbReference type="PROSITE" id="PS51184"/>
    </source>
</evidence>
<dbReference type="Pfam" id="PF01388">
    <property type="entry name" value="ARID"/>
    <property type="match status" value="1"/>
</dbReference>
<feature type="compositionally biased region" description="Basic residues" evidence="3">
    <location>
        <begin position="189"/>
        <end position="199"/>
    </location>
</feature>
<feature type="region of interest" description="Disordered" evidence="3">
    <location>
        <begin position="147"/>
        <end position="229"/>
    </location>
</feature>
<feature type="region of interest" description="Disordered" evidence="3">
    <location>
        <begin position="253"/>
        <end position="287"/>
    </location>
</feature>
<feature type="compositionally biased region" description="Basic and acidic residues" evidence="3">
    <location>
        <begin position="75"/>
        <end position="88"/>
    </location>
</feature>
<dbReference type="SMART" id="SM00558">
    <property type="entry name" value="JmjC"/>
    <property type="match status" value="1"/>
</dbReference>
<dbReference type="InterPro" id="IPR004198">
    <property type="entry name" value="Znf_C5HC2"/>
</dbReference>
<evidence type="ECO:0000259" key="5">
    <source>
        <dbReference type="PROSITE" id="PS51183"/>
    </source>
</evidence>
<dbReference type="InterPro" id="IPR036431">
    <property type="entry name" value="ARID_dom_sf"/>
</dbReference>
<reference evidence="8" key="1">
    <citation type="submission" date="2025-08" db="UniProtKB">
        <authorList>
            <consortium name="RefSeq"/>
        </authorList>
    </citation>
    <scope>IDENTIFICATION</scope>
    <source>
        <tissue evidence="8">Whole larvae</tissue>
    </source>
</reference>
<evidence type="ECO:0000259" key="4">
    <source>
        <dbReference type="PROSITE" id="PS51011"/>
    </source>
</evidence>
<dbReference type="SMART" id="SM00501">
    <property type="entry name" value="BRIGHT"/>
    <property type="match status" value="1"/>
</dbReference>
<dbReference type="SUPFAM" id="SSF51197">
    <property type="entry name" value="Clavaminate synthase-like"/>
    <property type="match status" value="1"/>
</dbReference>
<dbReference type="PROSITE" id="PS51184">
    <property type="entry name" value="JMJC"/>
    <property type="match status" value="1"/>
</dbReference>
<feature type="region of interest" description="Disordered" evidence="3">
    <location>
        <begin position="985"/>
        <end position="1017"/>
    </location>
</feature>
<accession>A0A6J1WIA6</accession>
<feature type="domain" description="JmjC" evidence="6">
    <location>
        <begin position="1098"/>
        <end position="1263"/>
    </location>
</feature>
<dbReference type="PANTHER" id="PTHR10694:SF113">
    <property type="entry name" value="PROTEIN JUMONJI"/>
    <property type="match status" value="1"/>
</dbReference>
<protein>
    <submittedName>
        <fullName evidence="8">Uncharacterized protein LOC113510896 isoform X1</fullName>
    </submittedName>
</protein>